<dbReference type="EMBL" id="GBRH01239074">
    <property type="protein sequence ID" value="JAD58821.1"/>
    <property type="molecule type" value="Transcribed_RNA"/>
</dbReference>
<proteinExistence type="predicted"/>
<name>A0A0A9B622_ARUDO</name>
<organism evidence="1">
    <name type="scientific">Arundo donax</name>
    <name type="common">Giant reed</name>
    <name type="synonym">Donax arundinaceus</name>
    <dbReference type="NCBI Taxonomy" id="35708"/>
    <lineage>
        <taxon>Eukaryota</taxon>
        <taxon>Viridiplantae</taxon>
        <taxon>Streptophyta</taxon>
        <taxon>Embryophyta</taxon>
        <taxon>Tracheophyta</taxon>
        <taxon>Spermatophyta</taxon>
        <taxon>Magnoliopsida</taxon>
        <taxon>Liliopsida</taxon>
        <taxon>Poales</taxon>
        <taxon>Poaceae</taxon>
        <taxon>PACMAD clade</taxon>
        <taxon>Arundinoideae</taxon>
        <taxon>Arundineae</taxon>
        <taxon>Arundo</taxon>
    </lineage>
</organism>
<protein>
    <submittedName>
        <fullName evidence="1">Uncharacterized protein</fullName>
    </submittedName>
</protein>
<evidence type="ECO:0000313" key="1">
    <source>
        <dbReference type="EMBL" id="JAD58821.1"/>
    </source>
</evidence>
<sequence>MRIVDSDASARGRLL</sequence>
<reference evidence="1" key="1">
    <citation type="submission" date="2014-09" db="EMBL/GenBank/DDBJ databases">
        <authorList>
            <person name="Magalhaes I.L.F."/>
            <person name="Oliveira U."/>
            <person name="Santos F.R."/>
            <person name="Vidigal T.H.D.A."/>
            <person name="Brescovit A.D."/>
            <person name="Santos A.J."/>
        </authorList>
    </citation>
    <scope>NUCLEOTIDE SEQUENCE</scope>
    <source>
        <tissue evidence="1">Shoot tissue taken approximately 20 cm above the soil surface</tissue>
    </source>
</reference>
<accession>A0A0A9B622</accession>
<reference evidence="1" key="2">
    <citation type="journal article" date="2015" name="Data Brief">
        <title>Shoot transcriptome of the giant reed, Arundo donax.</title>
        <authorList>
            <person name="Barrero R.A."/>
            <person name="Guerrero F.D."/>
            <person name="Moolhuijzen P."/>
            <person name="Goolsby J.A."/>
            <person name="Tidwell J."/>
            <person name="Bellgard S.E."/>
            <person name="Bellgard M.I."/>
        </authorList>
    </citation>
    <scope>NUCLEOTIDE SEQUENCE</scope>
    <source>
        <tissue evidence="1">Shoot tissue taken approximately 20 cm above the soil surface</tissue>
    </source>
</reference>